<dbReference type="EMBL" id="JADGMS010000013">
    <property type="protein sequence ID" value="KAF9670807.1"/>
    <property type="molecule type" value="Genomic_DNA"/>
</dbReference>
<organism evidence="1 2">
    <name type="scientific">Salix dunnii</name>
    <dbReference type="NCBI Taxonomy" id="1413687"/>
    <lineage>
        <taxon>Eukaryota</taxon>
        <taxon>Viridiplantae</taxon>
        <taxon>Streptophyta</taxon>
        <taxon>Embryophyta</taxon>
        <taxon>Tracheophyta</taxon>
        <taxon>Spermatophyta</taxon>
        <taxon>Magnoliopsida</taxon>
        <taxon>eudicotyledons</taxon>
        <taxon>Gunneridae</taxon>
        <taxon>Pentapetalae</taxon>
        <taxon>rosids</taxon>
        <taxon>fabids</taxon>
        <taxon>Malpighiales</taxon>
        <taxon>Salicaceae</taxon>
        <taxon>Saliceae</taxon>
        <taxon>Salix</taxon>
    </lineage>
</organism>
<name>A0A835MLB1_9ROSI</name>
<evidence type="ECO:0000313" key="1">
    <source>
        <dbReference type="EMBL" id="KAF9670807.1"/>
    </source>
</evidence>
<sequence length="107" mass="12143">MSKRKKVGQPIWQSFLKFLSIEIALSHPYIHRDSRDPLKLRCWNDFTSPAGKASNSSEKPLISNSLSWVRLPSPSSGKSLKLGHILIANRSRERNCRKPSQSILMSL</sequence>
<dbReference type="AlphaFoldDB" id="A0A835MLB1"/>
<evidence type="ECO:0000313" key="2">
    <source>
        <dbReference type="Proteomes" id="UP000657918"/>
    </source>
</evidence>
<keyword evidence="2" id="KW-1185">Reference proteome</keyword>
<dbReference type="Proteomes" id="UP000657918">
    <property type="component" value="Unassembled WGS sequence"/>
</dbReference>
<proteinExistence type="predicted"/>
<comment type="caution">
    <text evidence="1">The sequence shown here is derived from an EMBL/GenBank/DDBJ whole genome shotgun (WGS) entry which is preliminary data.</text>
</comment>
<reference evidence="1 2" key="1">
    <citation type="submission" date="2020-10" db="EMBL/GenBank/DDBJ databases">
        <title>Plant Genome Project.</title>
        <authorList>
            <person name="Zhang R.-G."/>
        </authorList>
    </citation>
    <scope>NUCLEOTIDE SEQUENCE [LARGE SCALE GENOMIC DNA]</scope>
    <source>
        <strain evidence="1">FAFU-HL-1</strain>
        <tissue evidence="1">Leaf</tissue>
    </source>
</reference>
<gene>
    <name evidence="1" type="ORF">SADUNF_Sadunf13G0107100</name>
</gene>
<accession>A0A835MLB1</accession>
<protein>
    <submittedName>
        <fullName evidence="1">Uncharacterized protein</fullName>
    </submittedName>
</protein>